<proteinExistence type="predicted"/>
<keyword evidence="3" id="KW-1185">Reference proteome</keyword>
<dbReference type="AlphaFoldDB" id="A0A4Z1FEG2"/>
<accession>A0A4Z1FEG2</accession>
<evidence type="ECO:0000256" key="1">
    <source>
        <dbReference type="SAM" id="MobiDB-lite"/>
    </source>
</evidence>
<gene>
    <name evidence="2" type="ORF">BTUL_0002g00340</name>
</gene>
<feature type="compositionally biased region" description="Basic and acidic residues" evidence="1">
    <location>
        <begin position="35"/>
        <end position="49"/>
    </location>
</feature>
<organism evidence="2 3">
    <name type="scientific">Botrytis tulipae</name>
    <dbReference type="NCBI Taxonomy" id="87230"/>
    <lineage>
        <taxon>Eukaryota</taxon>
        <taxon>Fungi</taxon>
        <taxon>Dikarya</taxon>
        <taxon>Ascomycota</taxon>
        <taxon>Pezizomycotina</taxon>
        <taxon>Leotiomycetes</taxon>
        <taxon>Helotiales</taxon>
        <taxon>Sclerotiniaceae</taxon>
        <taxon>Botrytis</taxon>
    </lineage>
</organism>
<evidence type="ECO:0000313" key="2">
    <source>
        <dbReference type="EMBL" id="TGO19791.1"/>
    </source>
</evidence>
<dbReference type="EMBL" id="PQXH01000002">
    <property type="protein sequence ID" value="TGO19791.1"/>
    <property type="molecule type" value="Genomic_DNA"/>
</dbReference>
<evidence type="ECO:0000313" key="3">
    <source>
        <dbReference type="Proteomes" id="UP000297777"/>
    </source>
</evidence>
<feature type="region of interest" description="Disordered" evidence="1">
    <location>
        <begin position="35"/>
        <end position="58"/>
    </location>
</feature>
<sequence>MFNLSRRHAVILSFGLGIASAVASKLYLTRGSTRDLSESAGDKHQRDPSGSHSSESTIHEGLGISCTCLPVASEIINFQEVKKIMSAFEEAGKNDCEGPERHVYLDKIIERFRLGIEKLSCETLKEIHGYIIEKTHQKNEARISKKK</sequence>
<protein>
    <submittedName>
        <fullName evidence="2">Uncharacterized protein</fullName>
    </submittedName>
</protein>
<name>A0A4Z1FEG2_9HELO</name>
<dbReference type="OrthoDB" id="3557419at2759"/>
<dbReference type="Proteomes" id="UP000297777">
    <property type="component" value="Unassembled WGS sequence"/>
</dbReference>
<comment type="caution">
    <text evidence="2">The sequence shown here is derived from an EMBL/GenBank/DDBJ whole genome shotgun (WGS) entry which is preliminary data.</text>
</comment>
<reference evidence="2 3" key="1">
    <citation type="submission" date="2017-12" db="EMBL/GenBank/DDBJ databases">
        <title>Comparative genomics of Botrytis spp.</title>
        <authorList>
            <person name="Valero-Jimenez C.A."/>
            <person name="Tapia P."/>
            <person name="Veloso J."/>
            <person name="Silva-Moreno E."/>
            <person name="Staats M."/>
            <person name="Valdes J.H."/>
            <person name="Van Kan J.A.L."/>
        </authorList>
    </citation>
    <scope>NUCLEOTIDE SEQUENCE [LARGE SCALE GENOMIC DNA]</scope>
    <source>
        <strain evidence="2 3">Bt9001</strain>
    </source>
</reference>